<evidence type="ECO:0000256" key="1">
    <source>
        <dbReference type="ARBA" id="ARBA00011079"/>
    </source>
</evidence>
<protein>
    <submittedName>
        <fullName evidence="6">Uncharacterized protein</fullName>
    </submittedName>
</protein>
<sequence>MNVEGGVRQRLYQLCTEFGWFLTSSSGASPFGTRITYRYFIDYCRVAFGDWITQEVVYDGVRLTNLHYGADDPSVTNVVYVNAEFDPTRLISITNYTIVLANAFIIDRAVVALEWMSPNENDPAAIKLIHREIEGYINLWLSN</sequence>
<accession>A0A182IQ52</accession>
<reference evidence="6" key="1">
    <citation type="submission" date="2022-08" db="UniProtKB">
        <authorList>
            <consortium name="EnsemblMetazoa"/>
        </authorList>
    </citation>
    <scope>IDENTIFICATION</scope>
    <source>
        <strain evidence="6">EBRO</strain>
    </source>
</reference>
<name>A0A182IQ52_ANOAO</name>
<evidence type="ECO:0000256" key="2">
    <source>
        <dbReference type="ARBA" id="ARBA00022670"/>
    </source>
</evidence>
<dbReference type="EnsemblMetazoa" id="AATE003339-RA">
    <property type="protein sequence ID" value="AATE003339-PA.1"/>
    <property type="gene ID" value="AATE003339"/>
</dbReference>
<evidence type="ECO:0000256" key="5">
    <source>
        <dbReference type="ARBA" id="ARBA00023180"/>
    </source>
</evidence>
<keyword evidence="2" id="KW-0645">Protease</keyword>
<dbReference type="InterPro" id="IPR042269">
    <property type="entry name" value="Ser_carbopepase_S28_SKS"/>
</dbReference>
<evidence type="ECO:0000313" key="6">
    <source>
        <dbReference type="EnsemblMetazoa" id="AATE003339-PA.1"/>
    </source>
</evidence>
<keyword evidence="3" id="KW-0732">Signal</keyword>
<dbReference type="Pfam" id="PF05577">
    <property type="entry name" value="Peptidase_S28"/>
    <property type="match status" value="1"/>
</dbReference>
<keyword evidence="4" id="KW-0378">Hydrolase</keyword>
<evidence type="ECO:0000256" key="3">
    <source>
        <dbReference type="ARBA" id="ARBA00022729"/>
    </source>
</evidence>
<organism evidence="6">
    <name type="scientific">Anopheles atroparvus</name>
    <name type="common">European mosquito</name>
    <dbReference type="NCBI Taxonomy" id="41427"/>
    <lineage>
        <taxon>Eukaryota</taxon>
        <taxon>Metazoa</taxon>
        <taxon>Ecdysozoa</taxon>
        <taxon>Arthropoda</taxon>
        <taxon>Hexapoda</taxon>
        <taxon>Insecta</taxon>
        <taxon>Pterygota</taxon>
        <taxon>Neoptera</taxon>
        <taxon>Endopterygota</taxon>
        <taxon>Diptera</taxon>
        <taxon>Nematocera</taxon>
        <taxon>Culicoidea</taxon>
        <taxon>Culicidae</taxon>
        <taxon>Anophelinae</taxon>
        <taxon>Anopheles</taxon>
    </lineage>
</organism>
<dbReference type="GO" id="GO:0070008">
    <property type="term" value="F:serine-type exopeptidase activity"/>
    <property type="evidence" value="ECO:0007669"/>
    <property type="project" value="InterPro"/>
</dbReference>
<dbReference type="AlphaFoldDB" id="A0A182IQ52"/>
<dbReference type="VEuPathDB" id="VectorBase:AATE003339"/>
<comment type="similarity">
    <text evidence="1">Belongs to the peptidase S28 family.</text>
</comment>
<keyword evidence="5" id="KW-0325">Glycoprotein</keyword>
<dbReference type="Gene3D" id="1.20.120.980">
    <property type="entry name" value="Serine carboxypeptidase S28, SKS domain"/>
    <property type="match status" value="1"/>
</dbReference>
<evidence type="ECO:0000256" key="4">
    <source>
        <dbReference type="ARBA" id="ARBA00022801"/>
    </source>
</evidence>
<dbReference type="PANTHER" id="PTHR11010:SF5">
    <property type="entry name" value="RE36938P-RELATED"/>
    <property type="match status" value="1"/>
</dbReference>
<dbReference type="Gene3D" id="3.40.50.1820">
    <property type="entry name" value="alpha/beta hydrolase"/>
    <property type="match status" value="1"/>
</dbReference>
<dbReference type="GO" id="GO:0008239">
    <property type="term" value="F:dipeptidyl-peptidase activity"/>
    <property type="evidence" value="ECO:0007669"/>
    <property type="project" value="TreeGrafter"/>
</dbReference>
<dbReference type="InterPro" id="IPR008758">
    <property type="entry name" value="Peptidase_S28"/>
</dbReference>
<dbReference type="PANTHER" id="PTHR11010">
    <property type="entry name" value="PROTEASE S28 PRO-X CARBOXYPEPTIDASE-RELATED"/>
    <property type="match status" value="1"/>
</dbReference>
<dbReference type="GO" id="GO:0006508">
    <property type="term" value="P:proteolysis"/>
    <property type="evidence" value="ECO:0007669"/>
    <property type="project" value="UniProtKB-KW"/>
</dbReference>
<dbReference type="InterPro" id="IPR029058">
    <property type="entry name" value="AB_hydrolase_fold"/>
</dbReference>
<proteinExistence type="inferred from homology"/>